<feature type="chain" id="PRO_5046473076" evidence="1">
    <location>
        <begin position="26"/>
        <end position="83"/>
    </location>
</feature>
<accession>A0ABU6YED5</accession>
<protein>
    <submittedName>
        <fullName evidence="2">Uncharacterized protein</fullName>
    </submittedName>
</protein>
<organism evidence="2 3">
    <name type="scientific">Stylosanthes scabra</name>
    <dbReference type="NCBI Taxonomy" id="79078"/>
    <lineage>
        <taxon>Eukaryota</taxon>
        <taxon>Viridiplantae</taxon>
        <taxon>Streptophyta</taxon>
        <taxon>Embryophyta</taxon>
        <taxon>Tracheophyta</taxon>
        <taxon>Spermatophyta</taxon>
        <taxon>Magnoliopsida</taxon>
        <taxon>eudicotyledons</taxon>
        <taxon>Gunneridae</taxon>
        <taxon>Pentapetalae</taxon>
        <taxon>rosids</taxon>
        <taxon>fabids</taxon>
        <taxon>Fabales</taxon>
        <taxon>Fabaceae</taxon>
        <taxon>Papilionoideae</taxon>
        <taxon>50 kb inversion clade</taxon>
        <taxon>dalbergioids sensu lato</taxon>
        <taxon>Dalbergieae</taxon>
        <taxon>Pterocarpus clade</taxon>
        <taxon>Stylosanthes</taxon>
    </lineage>
</organism>
<dbReference type="Proteomes" id="UP001341840">
    <property type="component" value="Unassembled WGS sequence"/>
</dbReference>
<comment type="caution">
    <text evidence="2">The sequence shown here is derived from an EMBL/GenBank/DDBJ whole genome shotgun (WGS) entry which is preliminary data.</text>
</comment>
<evidence type="ECO:0000313" key="2">
    <source>
        <dbReference type="EMBL" id="MED6207725.1"/>
    </source>
</evidence>
<proteinExistence type="predicted"/>
<keyword evidence="1" id="KW-0732">Signal</keyword>
<dbReference type="EMBL" id="JASCZI010241853">
    <property type="protein sequence ID" value="MED6207725.1"/>
    <property type="molecule type" value="Genomic_DNA"/>
</dbReference>
<evidence type="ECO:0000256" key="1">
    <source>
        <dbReference type="SAM" id="SignalP"/>
    </source>
</evidence>
<evidence type="ECO:0000313" key="3">
    <source>
        <dbReference type="Proteomes" id="UP001341840"/>
    </source>
</evidence>
<reference evidence="2 3" key="1">
    <citation type="journal article" date="2023" name="Plants (Basel)">
        <title>Bridging the Gap: Combining Genomics and Transcriptomics Approaches to Understand Stylosanthes scabra, an Orphan Legume from the Brazilian Caatinga.</title>
        <authorList>
            <person name="Ferreira-Neto J.R.C."/>
            <person name="da Silva M.D."/>
            <person name="Binneck E."/>
            <person name="de Melo N.F."/>
            <person name="da Silva R.H."/>
            <person name="de Melo A.L.T.M."/>
            <person name="Pandolfi V."/>
            <person name="Bustamante F.O."/>
            <person name="Brasileiro-Vidal A.C."/>
            <person name="Benko-Iseppon A.M."/>
        </authorList>
    </citation>
    <scope>NUCLEOTIDE SEQUENCE [LARGE SCALE GENOMIC DNA]</scope>
    <source>
        <tissue evidence="2">Leaves</tissue>
    </source>
</reference>
<feature type="signal peptide" evidence="1">
    <location>
        <begin position="1"/>
        <end position="25"/>
    </location>
</feature>
<keyword evidence="3" id="KW-1185">Reference proteome</keyword>
<gene>
    <name evidence="2" type="ORF">PIB30_038350</name>
</gene>
<sequence length="83" mass="9595">MNKHSVKYALIILLMIGTIINATIADSDDEIIPEWHGNNCMIKRGNCIRRCKIQNSNNLAEWEKCVDLKCHRCDTPNEWPPED</sequence>
<name>A0ABU6YED5_9FABA</name>